<evidence type="ECO:0000313" key="3">
    <source>
        <dbReference type="Proteomes" id="UP000289411"/>
    </source>
</evidence>
<protein>
    <submittedName>
        <fullName evidence="2">Pilus assembly protein CpaD</fullName>
    </submittedName>
</protein>
<organism evidence="2 3">
    <name type="scientific">Lichenibacterium ramalinae</name>
    <dbReference type="NCBI Taxonomy" id="2316527"/>
    <lineage>
        <taxon>Bacteria</taxon>
        <taxon>Pseudomonadati</taxon>
        <taxon>Pseudomonadota</taxon>
        <taxon>Alphaproteobacteria</taxon>
        <taxon>Hyphomicrobiales</taxon>
        <taxon>Lichenihabitantaceae</taxon>
        <taxon>Lichenibacterium</taxon>
    </lineage>
</organism>
<dbReference type="EMBL" id="QYBC01000001">
    <property type="protein sequence ID" value="RYB07664.1"/>
    <property type="molecule type" value="Genomic_DNA"/>
</dbReference>
<dbReference type="OrthoDB" id="9802674at2"/>
<dbReference type="InterPro" id="IPR013361">
    <property type="entry name" value="Pilus_CpaD"/>
</dbReference>
<dbReference type="RefSeq" id="WP_129217134.1">
    <property type="nucleotide sequence ID" value="NZ_QYBC01000001.1"/>
</dbReference>
<gene>
    <name evidence="2" type="ORF">D3272_00585</name>
</gene>
<dbReference type="Proteomes" id="UP000289411">
    <property type="component" value="Unassembled WGS sequence"/>
</dbReference>
<name>A0A4Q2RI68_9HYPH</name>
<feature type="region of interest" description="Disordered" evidence="1">
    <location>
        <begin position="222"/>
        <end position="256"/>
    </location>
</feature>
<evidence type="ECO:0000256" key="1">
    <source>
        <dbReference type="SAM" id="MobiDB-lite"/>
    </source>
</evidence>
<dbReference type="Pfam" id="PF09476">
    <property type="entry name" value="Pilus_CpaD"/>
    <property type="match status" value="1"/>
</dbReference>
<dbReference type="AlphaFoldDB" id="A0A4Q2RI68"/>
<evidence type="ECO:0000313" key="2">
    <source>
        <dbReference type="EMBL" id="RYB07664.1"/>
    </source>
</evidence>
<sequence length="256" mass="27117">MTAPFLPALPTRRHAAAAALFAVLALPVAGCSHPDRAVATSAIPADYHERHPVALVNARQAIDIFLIGVGGQLDYRQKHDLEAFSADYRAHGEGLIQVLVPRGPGNAHAADATLTAVRRGLAASGVTGDIEVGSYVTTDAKLASVLRVSFVKLQARAASRCGDWPSDLASGSSTDGWENRTYYNLGCATQQTLAAQMDDPRDLVRPRAEDPSDVVMRTRAIKDLRGDQTSPTPLGLDPSTSWTRTSLSPIGAVGNN</sequence>
<dbReference type="InterPro" id="IPR019027">
    <property type="entry name" value="Pilus_biogenesis_CpaD-related"/>
</dbReference>
<reference evidence="2 3" key="2">
    <citation type="submission" date="2019-02" db="EMBL/GenBank/DDBJ databases">
        <title>'Lichenibacterium ramalinii' gen. nov. sp. nov., 'Lichenibacterium minor' gen. nov. sp. nov.</title>
        <authorList>
            <person name="Pankratov T."/>
        </authorList>
    </citation>
    <scope>NUCLEOTIDE SEQUENCE [LARGE SCALE GENOMIC DNA]</scope>
    <source>
        <strain evidence="2 3">RmlP001</strain>
    </source>
</reference>
<accession>A0A4Q2RI68</accession>
<dbReference type="NCBIfam" id="TIGR02522">
    <property type="entry name" value="pilus_cpaD"/>
    <property type="match status" value="1"/>
</dbReference>
<comment type="caution">
    <text evidence="2">The sequence shown here is derived from an EMBL/GenBank/DDBJ whole genome shotgun (WGS) entry which is preliminary data.</text>
</comment>
<keyword evidence="3" id="KW-1185">Reference proteome</keyword>
<feature type="compositionally biased region" description="Polar residues" evidence="1">
    <location>
        <begin position="227"/>
        <end position="256"/>
    </location>
</feature>
<reference evidence="2 3" key="1">
    <citation type="submission" date="2018-09" db="EMBL/GenBank/DDBJ databases">
        <authorList>
            <person name="Grouzdev D.S."/>
            <person name="Krutkina M.S."/>
        </authorList>
    </citation>
    <scope>NUCLEOTIDE SEQUENCE [LARGE SCALE GENOMIC DNA]</scope>
    <source>
        <strain evidence="2 3">RmlP001</strain>
    </source>
</reference>
<proteinExistence type="predicted"/>